<feature type="transmembrane region" description="Helical" evidence="2">
    <location>
        <begin position="71"/>
        <end position="89"/>
    </location>
</feature>
<evidence type="ECO:0000256" key="2">
    <source>
        <dbReference type="SAM" id="Phobius"/>
    </source>
</evidence>
<keyword evidence="2" id="KW-1133">Transmembrane helix</keyword>
<gene>
    <name evidence="3" type="ORF">POF50_022790</name>
</gene>
<dbReference type="AlphaFoldDB" id="A0AA90H550"/>
<feature type="region of interest" description="Disordered" evidence="1">
    <location>
        <begin position="95"/>
        <end position="147"/>
    </location>
</feature>
<comment type="caution">
    <text evidence="3">The sequence shown here is derived from an EMBL/GenBank/DDBJ whole genome shotgun (WGS) entry which is preliminary data.</text>
</comment>
<evidence type="ECO:0000256" key="1">
    <source>
        <dbReference type="SAM" id="MobiDB-lite"/>
    </source>
</evidence>
<evidence type="ECO:0008006" key="4">
    <source>
        <dbReference type="Google" id="ProtNLM"/>
    </source>
</evidence>
<evidence type="ECO:0000313" key="3">
    <source>
        <dbReference type="EMBL" id="MDI5972126.1"/>
    </source>
</evidence>
<protein>
    <recommendedName>
        <fullName evidence="4">Cellulose synthase</fullName>
    </recommendedName>
</protein>
<feature type="transmembrane region" description="Helical" evidence="2">
    <location>
        <begin position="30"/>
        <end position="51"/>
    </location>
</feature>
<reference evidence="3" key="1">
    <citation type="submission" date="2023-05" db="EMBL/GenBank/DDBJ databases">
        <title>Streptantibioticus silvisoli sp. nov., acidotolerant actinomycetes 1 from pine litter.</title>
        <authorList>
            <person name="Swiecimska M."/>
            <person name="Golinska P."/>
            <person name="Sangal V."/>
            <person name="Wachnowicz B."/>
            <person name="Goodfellow M."/>
        </authorList>
    </citation>
    <scope>NUCLEOTIDE SEQUENCE</scope>
    <source>
        <strain evidence="3">SL13</strain>
    </source>
</reference>
<keyword evidence="2" id="KW-0812">Transmembrane</keyword>
<keyword evidence="2" id="KW-0472">Membrane</keyword>
<proteinExistence type="predicted"/>
<sequence length="163" mass="16329">MLTAVVCVALSGAGLAVSLLTAWRRRFRRAVKLAAVSLLPVGLYLAGLITLGGRISSAVGGWAADLVLRPTVWLGFAVIAVAVVLYLASRIGAKRSGGRDTGEGRAAVRRGGADGAVAPRSSGAAISAGGSPAAAGEGRRGKKTAGAGAEFDDVEAILRKHGI</sequence>
<feature type="transmembrane region" description="Helical" evidence="2">
    <location>
        <begin position="6"/>
        <end position="23"/>
    </location>
</feature>
<dbReference type="EMBL" id="JABXJJ020000029">
    <property type="protein sequence ID" value="MDI5972126.1"/>
    <property type="molecule type" value="Genomic_DNA"/>
</dbReference>
<feature type="compositionally biased region" description="Low complexity" evidence="1">
    <location>
        <begin position="115"/>
        <end position="136"/>
    </location>
</feature>
<accession>A0AA90H550</accession>
<organism evidence="3">
    <name type="scientific">Streptantibioticus silvisoli</name>
    <dbReference type="NCBI Taxonomy" id="2705255"/>
    <lineage>
        <taxon>Bacteria</taxon>
        <taxon>Bacillati</taxon>
        <taxon>Actinomycetota</taxon>
        <taxon>Actinomycetes</taxon>
        <taxon>Kitasatosporales</taxon>
        <taxon>Streptomycetaceae</taxon>
        <taxon>Streptantibioticus</taxon>
    </lineage>
</organism>
<name>A0AA90H550_9ACTN</name>
<dbReference type="RefSeq" id="WP_271316159.1">
    <property type="nucleotide sequence ID" value="NZ_JABXJJ020000029.1"/>
</dbReference>